<dbReference type="GO" id="GO:0003746">
    <property type="term" value="F:translation elongation factor activity"/>
    <property type="evidence" value="ECO:0007669"/>
    <property type="project" value="UniProtKB-KW"/>
</dbReference>
<keyword evidence="4" id="KW-0648">Protein biosynthesis</keyword>
<dbReference type="Proteomes" id="UP001595976">
    <property type="component" value="Unassembled WGS sequence"/>
</dbReference>
<dbReference type="CDD" id="cd03713">
    <property type="entry name" value="EFG_mtEFG_C"/>
    <property type="match status" value="1"/>
</dbReference>
<dbReference type="InterPro" id="IPR041095">
    <property type="entry name" value="EFG_II"/>
</dbReference>
<dbReference type="SUPFAM" id="SSF54211">
    <property type="entry name" value="Ribosomal protein S5 domain 2-like"/>
    <property type="match status" value="1"/>
</dbReference>
<dbReference type="Gene3D" id="3.30.230.10">
    <property type="match status" value="1"/>
</dbReference>
<dbReference type="SUPFAM" id="SSF54980">
    <property type="entry name" value="EF-G C-terminal domain-like"/>
    <property type="match status" value="2"/>
</dbReference>
<dbReference type="InterPro" id="IPR014721">
    <property type="entry name" value="Ribsml_uS5_D2-typ_fold_subgr"/>
</dbReference>
<dbReference type="Gene3D" id="3.30.70.240">
    <property type="match status" value="1"/>
</dbReference>
<sequence length="694" mass="74371">MAAQNGRGNAAPGTRRAGPRCIAIVGPFQSGKTTLLESILMRCGALSRAGSVKTGNSVGDASPEARAHQMSVEPNVASVEFLGDRFQFIDCPGSVEFLQEMRHVLPAVDAAVVVCEADDRKAPALELVLRELEEADIPRFLFLNKIDTASRRVRETLAILQRASRTPLLLRQIPIWQKGIAIGFIDLALERAFIYREHAPSEIVPLAEDEAGREKDARFSMLEKLADYDDELMEELLGDMEPPRDRIFDDLARELQHRHVVPVLIGAAERGNGVTRLLKALRHEAPGLAETRGRVGIVDDGPPLAQVMKSWHAGQGGKLSLARVMRGRLAEGDVVTSSGGVEARIAGIVTLKGGEQIRQPAAEEGEVAGFSKLDGIGTGEAFMLGKGRAGVVSAVAPPEPVHTLAIAVKDRKDDVRLAAALQKIAEEDGALLVTQVPELGETRLSGQGEMHLRVTLEKLAGRYGVTVTSRPPQVGYRETIRGQASARGRHRKQSGGHGQYGDVVIDVAGLPRGEGVRFVDRIAGGVVPRQYIGSVEAGMRDYCEKGPLGFPVVDVAVTLTDGSYHTVDSSDMAFRQAARLAMAEAMPQAKPVLLEPILSVEVVIPSEAMSRASALISARRGQILGYDTRPGWRGWDQINALVPEAEMSGLIVELRSATSGVGTFSARFDHLAELAGKPAEAVVSAQALAAAQAR</sequence>
<dbReference type="InterPro" id="IPR035647">
    <property type="entry name" value="EFG_III/V"/>
</dbReference>
<proteinExistence type="predicted"/>
<evidence type="ECO:0000256" key="5">
    <source>
        <dbReference type="ARBA" id="ARBA00023134"/>
    </source>
</evidence>
<evidence type="ECO:0000313" key="8">
    <source>
        <dbReference type="EMBL" id="MFC5292134.1"/>
    </source>
</evidence>
<dbReference type="CDD" id="cd04170">
    <property type="entry name" value="EF-G_bact"/>
    <property type="match status" value="1"/>
</dbReference>
<keyword evidence="3 8" id="KW-0251">Elongation factor</keyword>
<name>A0ABW0EY73_9HYPH</name>
<dbReference type="InterPro" id="IPR047872">
    <property type="entry name" value="EFG_IV"/>
</dbReference>
<dbReference type="NCBIfam" id="TIGR00231">
    <property type="entry name" value="small_GTP"/>
    <property type="match status" value="1"/>
</dbReference>
<comment type="caution">
    <text evidence="8">The sequence shown here is derived from an EMBL/GenBank/DDBJ whole genome shotgun (WGS) entry which is preliminary data.</text>
</comment>
<evidence type="ECO:0000256" key="3">
    <source>
        <dbReference type="ARBA" id="ARBA00022768"/>
    </source>
</evidence>
<gene>
    <name evidence="8" type="ORF">ACFPK2_03925</name>
</gene>
<feature type="domain" description="Tr-type G" evidence="7">
    <location>
        <begin position="17"/>
        <end position="289"/>
    </location>
</feature>
<accession>A0ABW0EY73</accession>
<dbReference type="PANTHER" id="PTHR43261">
    <property type="entry name" value="TRANSLATION ELONGATION FACTOR G-RELATED"/>
    <property type="match status" value="1"/>
</dbReference>
<dbReference type="Pfam" id="PF14492">
    <property type="entry name" value="EFG_III"/>
    <property type="match status" value="1"/>
</dbReference>
<dbReference type="SMART" id="SM00838">
    <property type="entry name" value="EFG_C"/>
    <property type="match status" value="1"/>
</dbReference>
<dbReference type="Gene3D" id="2.40.30.10">
    <property type="entry name" value="Translation factors"/>
    <property type="match status" value="1"/>
</dbReference>
<dbReference type="Pfam" id="PF00679">
    <property type="entry name" value="EFG_C"/>
    <property type="match status" value="1"/>
</dbReference>
<evidence type="ECO:0000313" key="9">
    <source>
        <dbReference type="Proteomes" id="UP001595976"/>
    </source>
</evidence>
<reference evidence="9" key="1">
    <citation type="journal article" date="2019" name="Int. J. Syst. Evol. Microbiol.">
        <title>The Global Catalogue of Microorganisms (GCM) 10K type strain sequencing project: providing services to taxonomists for standard genome sequencing and annotation.</title>
        <authorList>
            <consortium name="The Broad Institute Genomics Platform"/>
            <consortium name="The Broad Institute Genome Sequencing Center for Infectious Disease"/>
            <person name="Wu L."/>
            <person name="Ma J."/>
        </authorList>
    </citation>
    <scope>NUCLEOTIDE SEQUENCE [LARGE SCALE GENOMIC DNA]</scope>
    <source>
        <strain evidence="9">CGMCC 1.15643</strain>
    </source>
</reference>
<dbReference type="InterPro" id="IPR005517">
    <property type="entry name" value="Transl_elong_EFG/EF2_IV"/>
</dbReference>
<comment type="function">
    <text evidence="6">Catalyzes the GTP-dependent ribosomal translocation step during translation elongation. During this step, the ribosome changes from the pre-translocational (PRE) to the post-translocational (POST) state as the newly formed A-site-bound peptidyl-tRNA and P-site-bound deacylated tRNA move to the P and E sites, respectively. Catalyzes the coordinated movement of the two tRNA molecules, the mRNA and conformational changes in the ribosome.</text>
</comment>
<dbReference type="InterPro" id="IPR005225">
    <property type="entry name" value="Small_GTP-bd"/>
</dbReference>
<dbReference type="PROSITE" id="PS51722">
    <property type="entry name" value="G_TR_2"/>
    <property type="match status" value="1"/>
</dbReference>
<evidence type="ECO:0000256" key="6">
    <source>
        <dbReference type="ARBA" id="ARBA00024731"/>
    </source>
</evidence>
<protein>
    <recommendedName>
        <fullName evidence="1">Elongation factor G</fullName>
    </recommendedName>
</protein>
<dbReference type="InterPro" id="IPR009000">
    <property type="entry name" value="Transl_B-barrel_sf"/>
</dbReference>
<dbReference type="EMBL" id="JBHSLI010000001">
    <property type="protein sequence ID" value="MFC5292134.1"/>
    <property type="molecule type" value="Genomic_DNA"/>
</dbReference>
<dbReference type="Gene3D" id="3.30.70.870">
    <property type="entry name" value="Elongation Factor G (Translational Gtpase), domain 3"/>
    <property type="match status" value="1"/>
</dbReference>
<dbReference type="Pfam" id="PF00009">
    <property type="entry name" value="GTP_EFTU"/>
    <property type="match status" value="1"/>
</dbReference>
<keyword evidence="2" id="KW-0547">Nucleotide-binding</keyword>
<dbReference type="InterPro" id="IPR000640">
    <property type="entry name" value="EFG_V-like"/>
</dbReference>
<dbReference type="InterPro" id="IPR000795">
    <property type="entry name" value="T_Tr_GTP-bd_dom"/>
</dbReference>
<evidence type="ECO:0000256" key="4">
    <source>
        <dbReference type="ARBA" id="ARBA00022917"/>
    </source>
</evidence>
<dbReference type="SMART" id="SM00889">
    <property type="entry name" value="EFG_IV"/>
    <property type="match status" value="1"/>
</dbReference>
<dbReference type="SUPFAM" id="SSF50447">
    <property type="entry name" value="Translation proteins"/>
    <property type="match status" value="1"/>
</dbReference>
<evidence type="ECO:0000259" key="7">
    <source>
        <dbReference type="PROSITE" id="PS51722"/>
    </source>
</evidence>
<dbReference type="RefSeq" id="WP_260347711.1">
    <property type="nucleotide sequence ID" value="NZ_JAOAOS010000001.1"/>
</dbReference>
<keyword evidence="9" id="KW-1185">Reference proteome</keyword>
<evidence type="ECO:0000256" key="1">
    <source>
        <dbReference type="ARBA" id="ARBA00017872"/>
    </source>
</evidence>
<organism evidence="8 9">
    <name type="scientific">Bosea minatitlanensis</name>
    <dbReference type="NCBI Taxonomy" id="128782"/>
    <lineage>
        <taxon>Bacteria</taxon>
        <taxon>Pseudomonadati</taxon>
        <taxon>Pseudomonadota</taxon>
        <taxon>Alphaproteobacteria</taxon>
        <taxon>Hyphomicrobiales</taxon>
        <taxon>Boseaceae</taxon>
        <taxon>Bosea</taxon>
    </lineage>
</organism>
<dbReference type="Pfam" id="PF03764">
    <property type="entry name" value="EFG_IV"/>
    <property type="match status" value="1"/>
</dbReference>
<keyword evidence="5" id="KW-0342">GTP-binding</keyword>
<dbReference type="SUPFAM" id="SSF52540">
    <property type="entry name" value="P-loop containing nucleoside triphosphate hydrolases"/>
    <property type="match status" value="1"/>
</dbReference>
<evidence type="ECO:0000256" key="2">
    <source>
        <dbReference type="ARBA" id="ARBA00022741"/>
    </source>
</evidence>
<dbReference type="CDD" id="cd01434">
    <property type="entry name" value="EFG_mtEFG1_IV"/>
    <property type="match status" value="1"/>
</dbReference>
<dbReference type="InterPro" id="IPR035649">
    <property type="entry name" value="EFG_V"/>
</dbReference>
<dbReference type="InterPro" id="IPR020568">
    <property type="entry name" value="Ribosomal_Su5_D2-typ_SF"/>
</dbReference>
<dbReference type="Gene3D" id="3.40.50.300">
    <property type="entry name" value="P-loop containing nucleotide triphosphate hydrolases"/>
    <property type="match status" value="1"/>
</dbReference>
<dbReference type="NCBIfam" id="NF009379">
    <property type="entry name" value="PRK12740.1-3"/>
    <property type="match status" value="1"/>
</dbReference>
<dbReference type="PANTHER" id="PTHR43261:SF7">
    <property type="entry name" value="ELONGATION FACTOR G-LIKE PROTEIN"/>
    <property type="match status" value="1"/>
</dbReference>
<dbReference type="InterPro" id="IPR027417">
    <property type="entry name" value="P-loop_NTPase"/>
</dbReference>